<comment type="caution">
    <text evidence="2">The sequence shown here is derived from an EMBL/GenBank/DDBJ whole genome shotgun (WGS) entry which is preliminary data.</text>
</comment>
<accession>A0A0F3RNV0</accession>
<dbReference type="PATRIC" id="fig|1441384.3.peg.1067"/>
<dbReference type="InterPro" id="IPR000182">
    <property type="entry name" value="GNAT_dom"/>
</dbReference>
<evidence type="ECO:0000313" key="2">
    <source>
        <dbReference type="EMBL" id="KJW07867.1"/>
    </source>
</evidence>
<evidence type="ECO:0000313" key="3">
    <source>
        <dbReference type="Proteomes" id="UP000033580"/>
    </source>
</evidence>
<feature type="domain" description="N-acetyltransferase" evidence="1">
    <location>
        <begin position="10"/>
        <end position="179"/>
    </location>
</feature>
<dbReference type="PROSITE" id="PS51186">
    <property type="entry name" value="GNAT"/>
    <property type="match status" value="1"/>
</dbReference>
<dbReference type="GO" id="GO:0016747">
    <property type="term" value="F:acyltransferase activity, transferring groups other than amino-acyl groups"/>
    <property type="evidence" value="ECO:0007669"/>
    <property type="project" value="InterPro"/>
</dbReference>
<keyword evidence="2" id="KW-0808">Transferase</keyword>
<dbReference type="InterPro" id="IPR016181">
    <property type="entry name" value="Acyl_CoA_acyltransferase"/>
</dbReference>
<sequence length="188" mass="21308">MTTIIETERLILRTWKKEDAEAYFHINQDPKVIEFLRGPLTMEQVNDFIPAVNSHGNKHGYTLWAACSKKTSELMGFIGLNYTDWESNFVPTVEVGWRLGSQYCGKGFAMEGAKASLEYGFKQCGLKEIVSFTVPANIRSIRVMEKIGLKRDVNGDFAHPKLAADHPLSQHILYRLRVDEDLQGGKND</sequence>
<dbReference type="PANTHER" id="PTHR43792">
    <property type="entry name" value="GNAT FAMILY, PUTATIVE (AFU_ORTHOLOGUE AFUA_3G00765)-RELATED-RELATED"/>
    <property type="match status" value="1"/>
</dbReference>
<proteinExistence type="predicted"/>
<dbReference type="Gene3D" id="3.40.630.30">
    <property type="match status" value="1"/>
</dbReference>
<gene>
    <name evidence="2" type="ORF">OTUT144_0037</name>
</gene>
<dbReference type="Proteomes" id="UP000033580">
    <property type="component" value="Unassembled WGS sequence"/>
</dbReference>
<dbReference type="Pfam" id="PF13302">
    <property type="entry name" value="Acetyltransf_3"/>
    <property type="match status" value="1"/>
</dbReference>
<dbReference type="InterPro" id="IPR051531">
    <property type="entry name" value="N-acetyltransferase"/>
</dbReference>
<dbReference type="PANTHER" id="PTHR43792:SF1">
    <property type="entry name" value="N-ACETYLTRANSFERASE DOMAIN-CONTAINING PROTEIN"/>
    <property type="match status" value="1"/>
</dbReference>
<dbReference type="SUPFAM" id="SSF55729">
    <property type="entry name" value="Acyl-CoA N-acyltransferases (Nat)"/>
    <property type="match status" value="1"/>
</dbReference>
<reference evidence="2 3" key="1">
    <citation type="submission" date="2015-01" db="EMBL/GenBank/DDBJ databases">
        <title>Genome Sequencing of Rickettsiales.</title>
        <authorList>
            <person name="Daugherty S.C."/>
            <person name="Su Q."/>
            <person name="Abolude K."/>
            <person name="Beier-Sexton M."/>
            <person name="Carlyon J.A."/>
            <person name="Carter R."/>
            <person name="Day N.P."/>
            <person name="Dumler S.J."/>
            <person name="Dyachenko V."/>
            <person name="Godinez A."/>
            <person name="Kurtti T.J."/>
            <person name="Lichay M."/>
            <person name="Mullins K.E."/>
            <person name="Ott S."/>
            <person name="Pappas-Brown V."/>
            <person name="Paris D.H."/>
            <person name="Patel P."/>
            <person name="Richards A.L."/>
            <person name="Sadzewicz L."/>
            <person name="Sears K."/>
            <person name="Seidman D."/>
            <person name="Sengamalay N."/>
            <person name="Stenos J."/>
            <person name="Tallon L.J."/>
            <person name="Vincent G."/>
            <person name="Fraser C.M."/>
            <person name="Munderloh U."/>
            <person name="Dunning-Hotopp J.C."/>
        </authorList>
    </citation>
    <scope>NUCLEOTIDE SEQUENCE [LARGE SCALE GENOMIC DNA]</scope>
    <source>
        <strain evidence="2 3">UT144</strain>
    </source>
</reference>
<organism evidence="2 3">
    <name type="scientific">Orientia tsutsugamushi str. UT144</name>
    <dbReference type="NCBI Taxonomy" id="1441384"/>
    <lineage>
        <taxon>Bacteria</taxon>
        <taxon>Pseudomonadati</taxon>
        <taxon>Pseudomonadota</taxon>
        <taxon>Alphaproteobacteria</taxon>
        <taxon>Rickettsiales</taxon>
        <taxon>Rickettsiaceae</taxon>
        <taxon>Rickettsieae</taxon>
        <taxon>Orientia</taxon>
    </lineage>
</organism>
<dbReference type="AlphaFoldDB" id="A0A0F3RNV0"/>
<dbReference type="EMBL" id="LAOR01000002">
    <property type="protein sequence ID" value="KJW07867.1"/>
    <property type="molecule type" value="Genomic_DNA"/>
</dbReference>
<name>A0A0F3RNV0_ORITS</name>
<evidence type="ECO:0000259" key="1">
    <source>
        <dbReference type="PROSITE" id="PS51186"/>
    </source>
</evidence>
<protein>
    <submittedName>
        <fullName evidence="2">Acetyltransferase domain protein</fullName>
    </submittedName>
</protein>